<dbReference type="Gene3D" id="1.25.40.10">
    <property type="entry name" value="Tetratricopeptide repeat domain"/>
    <property type="match status" value="2"/>
</dbReference>
<gene>
    <name evidence="1" type="ORF">Enr10x_50300</name>
</gene>
<proteinExistence type="predicted"/>
<reference evidence="1 2" key="1">
    <citation type="submission" date="2019-03" db="EMBL/GenBank/DDBJ databases">
        <title>Deep-cultivation of Planctomycetes and their phenomic and genomic characterization uncovers novel biology.</title>
        <authorList>
            <person name="Wiegand S."/>
            <person name="Jogler M."/>
            <person name="Boedeker C."/>
            <person name="Pinto D."/>
            <person name="Vollmers J."/>
            <person name="Rivas-Marin E."/>
            <person name="Kohn T."/>
            <person name="Peeters S.H."/>
            <person name="Heuer A."/>
            <person name="Rast P."/>
            <person name="Oberbeckmann S."/>
            <person name="Bunk B."/>
            <person name="Jeske O."/>
            <person name="Meyerdierks A."/>
            <person name="Storesund J.E."/>
            <person name="Kallscheuer N."/>
            <person name="Luecker S."/>
            <person name="Lage O.M."/>
            <person name="Pohl T."/>
            <person name="Merkel B.J."/>
            <person name="Hornburger P."/>
            <person name="Mueller R.-W."/>
            <person name="Bruemmer F."/>
            <person name="Labrenz M."/>
            <person name="Spormann A.M."/>
            <person name="Op den Camp H."/>
            <person name="Overmann J."/>
            <person name="Amann R."/>
            <person name="Jetten M.S.M."/>
            <person name="Mascher T."/>
            <person name="Medema M.H."/>
            <person name="Devos D.P."/>
            <person name="Kaster A.-K."/>
            <person name="Ovreas L."/>
            <person name="Rohde M."/>
            <person name="Galperin M.Y."/>
            <person name="Jogler C."/>
        </authorList>
    </citation>
    <scope>NUCLEOTIDE SEQUENCE [LARGE SCALE GENOMIC DNA]</scope>
    <source>
        <strain evidence="1 2">Enr10</strain>
    </source>
</reference>
<sequence>MRSCFIILILVVPALCSAEEKCSEKERVELLQVIDAAVKATRFLKPDDADLILLEAASYEACFRKYDQAKKLAGQIQDKEDRSYACYSIAISFARQGDPAQAISLAASTTRKSEVLEHIAICQAKQGNFAGALKTIDRIQDDLILRNNGVTKAGWIKGFALLEVAILQAKAGKQAASLKLIDQAKILLKNYHDYVSVIGKLAEAYAYAGNLEEGSRWFKLLKENHKDSLPFMLTDVALGYATAKKYEMAFQLVKQHPDSSELGKTIHSVGMLLLSRGDIERALELHSIPDEKWWQDDLLFELVKWSIKQQQPEKALKYAGQFDPDSTRLRVQSLLKIAELHQTLNQPLEAEKLSQQAHELIEAARNDHKLFAELQTDWAADQLRHKNVKAAQGSLQAALKAARQINYTKSFSGDFYHPLQDIFRGQVQAGDIPGAKETLSFALEVLPQMKKAHGGFPVYISNLKPDIVACYVEIGDLKSALKITNAEKYNDSCFSKIGETLGRKGDFTTALEWCQQSVPDAMKANVLISIARGAINAGKCDCDDPFQRIWDHAPWAI</sequence>
<organism evidence="1 2">
    <name type="scientific">Gimesia panareensis</name>
    <dbReference type="NCBI Taxonomy" id="2527978"/>
    <lineage>
        <taxon>Bacteria</taxon>
        <taxon>Pseudomonadati</taxon>
        <taxon>Planctomycetota</taxon>
        <taxon>Planctomycetia</taxon>
        <taxon>Planctomycetales</taxon>
        <taxon>Planctomycetaceae</taxon>
        <taxon>Gimesia</taxon>
    </lineage>
</organism>
<protein>
    <submittedName>
        <fullName evidence="1">Photosystem I assembly protein Ycf3</fullName>
    </submittedName>
</protein>
<dbReference type="InterPro" id="IPR011990">
    <property type="entry name" value="TPR-like_helical_dom_sf"/>
</dbReference>
<dbReference type="EMBL" id="CP037421">
    <property type="protein sequence ID" value="QDT29675.1"/>
    <property type="molecule type" value="Genomic_DNA"/>
</dbReference>
<dbReference type="SUPFAM" id="SSF48452">
    <property type="entry name" value="TPR-like"/>
    <property type="match status" value="2"/>
</dbReference>
<dbReference type="Proteomes" id="UP000315647">
    <property type="component" value="Chromosome"/>
</dbReference>
<evidence type="ECO:0000313" key="1">
    <source>
        <dbReference type="EMBL" id="QDT29675.1"/>
    </source>
</evidence>
<dbReference type="AlphaFoldDB" id="A0A517QDK9"/>
<keyword evidence="2" id="KW-1185">Reference proteome</keyword>
<accession>A0A517QDK9</accession>
<name>A0A517QDK9_9PLAN</name>
<evidence type="ECO:0000313" key="2">
    <source>
        <dbReference type="Proteomes" id="UP000315647"/>
    </source>
</evidence>